<name>A0A396SBP1_9BACL</name>
<dbReference type="GO" id="GO:0016791">
    <property type="term" value="F:phosphatase activity"/>
    <property type="evidence" value="ECO:0007669"/>
    <property type="project" value="TreeGrafter"/>
</dbReference>
<dbReference type="Pfam" id="PF00300">
    <property type="entry name" value="His_Phos_1"/>
    <property type="match status" value="1"/>
</dbReference>
<dbReference type="PANTHER" id="PTHR48100:SF1">
    <property type="entry name" value="HISTIDINE PHOSPHATASE FAMILY PROTEIN-RELATED"/>
    <property type="match status" value="1"/>
</dbReference>
<dbReference type="CDD" id="cd07067">
    <property type="entry name" value="HP_PGM_like"/>
    <property type="match status" value="1"/>
</dbReference>
<dbReference type="GO" id="GO:0005737">
    <property type="term" value="C:cytoplasm"/>
    <property type="evidence" value="ECO:0007669"/>
    <property type="project" value="TreeGrafter"/>
</dbReference>
<keyword evidence="2" id="KW-1185">Reference proteome</keyword>
<proteinExistence type="predicted"/>
<dbReference type="InterPro" id="IPR050275">
    <property type="entry name" value="PGM_Phosphatase"/>
</dbReference>
<dbReference type="AlphaFoldDB" id="A0A396SBP1"/>
<dbReference type="EMBL" id="QWEI01000002">
    <property type="protein sequence ID" value="RHW38542.1"/>
    <property type="molecule type" value="Genomic_DNA"/>
</dbReference>
<gene>
    <name evidence="1" type="ORF">D1B33_06600</name>
</gene>
<reference evidence="1 2" key="1">
    <citation type="submission" date="2018-08" db="EMBL/GenBank/DDBJ databases">
        <title>Lysinibacillus sp. YLB-03 draft genome sequence.</title>
        <authorList>
            <person name="Yu L."/>
        </authorList>
    </citation>
    <scope>NUCLEOTIDE SEQUENCE [LARGE SCALE GENOMIC DNA]</scope>
    <source>
        <strain evidence="1 2">YLB-03</strain>
    </source>
</reference>
<comment type="caution">
    <text evidence="1">The sequence shown here is derived from an EMBL/GenBank/DDBJ whole genome shotgun (WGS) entry which is preliminary data.</text>
</comment>
<dbReference type="RefSeq" id="WP_118875575.1">
    <property type="nucleotide sequence ID" value="NZ_QWEI01000002.1"/>
</dbReference>
<dbReference type="PANTHER" id="PTHR48100">
    <property type="entry name" value="BROAD-SPECIFICITY PHOSPHATASE YOR283W-RELATED"/>
    <property type="match status" value="1"/>
</dbReference>
<dbReference type="InterPro" id="IPR013078">
    <property type="entry name" value="His_Pase_superF_clade-1"/>
</dbReference>
<evidence type="ECO:0000313" key="1">
    <source>
        <dbReference type="EMBL" id="RHW38542.1"/>
    </source>
</evidence>
<protein>
    <submittedName>
        <fullName evidence="1">Fructose-2,6-bisphosphatase</fullName>
    </submittedName>
</protein>
<organism evidence="1 2">
    <name type="scientific">Ureibacillus yapensis</name>
    <dbReference type="NCBI Taxonomy" id="2304605"/>
    <lineage>
        <taxon>Bacteria</taxon>
        <taxon>Bacillati</taxon>
        <taxon>Bacillota</taxon>
        <taxon>Bacilli</taxon>
        <taxon>Bacillales</taxon>
        <taxon>Caryophanaceae</taxon>
        <taxon>Ureibacillus</taxon>
    </lineage>
</organism>
<dbReference type="Gene3D" id="3.40.50.1240">
    <property type="entry name" value="Phosphoglycerate mutase-like"/>
    <property type="match status" value="1"/>
</dbReference>
<dbReference type="SMART" id="SM00855">
    <property type="entry name" value="PGAM"/>
    <property type="match status" value="1"/>
</dbReference>
<evidence type="ECO:0000313" key="2">
    <source>
        <dbReference type="Proteomes" id="UP000265692"/>
    </source>
</evidence>
<dbReference type="OrthoDB" id="9783269at2"/>
<dbReference type="SUPFAM" id="SSF53254">
    <property type="entry name" value="Phosphoglycerate mutase-like"/>
    <property type="match status" value="1"/>
</dbReference>
<dbReference type="InterPro" id="IPR029033">
    <property type="entry name" value="His_PPase_superfam"/>
</dbReference>
<sequence>MGNVIVHLIRHEKTEANRSKKYLGWTDESIIAKESVFKVPIKPAIVHGSDLKRCRETAMLYFPQASFLADPNLREINFGEYELRTYEELKNLTTYREWIDQPEIVTPPNGEEFLQFKERVAVSFQQIVSKSGEYTFIVHGGVIRALISLFGPNAQSFREIAVSHRCVYSLFWSDIAKRKEGARCELLSEAPIMEKENM</sequence>
<accession>A0A396SBP1</accession>
<dbReference type="Proteomes" id="UP000265692">
    <property type="component" value="Unassembled WGS sequence"/>
</dbReference>